<protein>
    <submittedName>
        <fullName evidence="1">Pyridoxal phosphate-dependent aminotransferase</fullName>
    </submittedName>
</protein>
<accession>A0ACD1BDM7</accession>
<evidence type="ECO:0000313" key="2">
    <source>
        <dbReference type="Proteomes" id="UP000594603"/>
    </source>
</evidence>
<keyword evidence="2" id="KW-1185">Reference proteome</keyword>
<name>A0ACD1BDM7_9CLOT</name>
<evidence type="ECO:0000313" key="1">
    <source>
        <dbReference type="EMBL" id="QPJ85614.1"/>
    </source>
</evidence>
<dbReference type="Proteomes" id="UP000594603">
    <property type="component" value="Chromosome"/>
</dbReference>
<organism evidence="1 2">
    <name type="scientific">Candidatus Sarcina troglodytae</name>
    <dbReference type="NCBI Taxonomy" id="2726954"/>
    <lineage>
        <taxon>Bacteria</taxon>
        <taxon>Bacillati</taxon>
        <taxon>Bacillota</taxon>
        <taxon>Clostridia</taxon>
        <taxon>Eubacteriales</taxon>
        <taxon>Clostridiaceae</taxon>
        <taxon>Sarcina</taxon>
    </lineage>
</organism>
<keyword evidence="1" id="KW-0032">Aminotransferase</keyword>
<dbReference type="EMBL" id="CP051754">
    <property type="protein sequence ID" value="QPJ85614.1"/>
    <property type="molecule type" value="Genomic_DNA"/>
</dbReference>
<reference evidence="1" key="1">
    <citation type="submission" date="2020-04" db="EMBL/GenBank/DDBJ databases">
        <title>A novel bacterium ('Candidatus Sarcina troglodytae' sp. nov.) linked to a protracted, uniformly lethal epizootic among sanctuary western chimpanzees (Pan troglodytes verus) in Sierra Leone.</title>
        <authorList>
            <person name="Owens L.A."/>
            <person name="Colitti B."/>
            <person name="Hirji I."/>
            <person name="Pizaro A."/>
            <person name="Jaffe J.E."/>
            <person name="Moittie S."/>
            <person name="Bishop-Lilly K.A."/>
            <person name="Estrella L.A."/>
            <person name="Voegtly L.J."/>
            <person name="Kuhn J.H."/>
            <person name="Suen G."/>
            <person name="Deblois C.L."/>
            <person name="Dunn C."/>
            <person name="Juan-Salles C."/>
            <person name="Goldberg T.L."/>
        </authorList>
    </citation>
    <scope>NUCLEOTIDE SEQUENCE</scope>
    <source>
        <strain evidence="1">JB2</strain>
    </source>
</reference>
<keyword evidence="1" id="KW-0808">Transferase</keyword>
<sequence length="398" mass="44612">MNLSKKAMNMEPSMTLALTAKAGELKAQGVDVISFGVGEPDFNTPQNIIDAAILAMNQGKTKYTAVSGITELKEAIVKKFYNDNGLKYKSENVIVSTGGKQCLFNVFAAILNVGDEVLIPKPYWVSYPELVKLNDGIPVFVETNEQDDFKINFKNLEKSITNKTKAIVVNSPNNPTGSIYSKKELMEIADFAKKYDLYIISDEMYEKLTYGDNKHISIASLNEDAFNRTIVVNGLSKAYAMTGWRVGYAAGKKEIIKLMNNIQSHTTSNVNSIAQYASLEALTGQQEEMKIMQNEFDRRRKVMMKLLDDISDVSYIEPKGAFYILVNIEKILKKFKISGSSEFCEKLLDRENVVAIPGIAFGEDNYIRLSYATSMDNIERGLNRISNFIKNLNISTIY</sequence>
<proteinExistence type="predicted"/>
<gene>
    <name evidence="1" type="ORF">HH195_06645</name>
</gene>